<dbReference type="PANTHER" id="PTHR16196:SF0">
    <property type="entry name" value="PRE-MRNA-SPLICING FACTOR CWC25 HOMOLOG"/>
    <property type="match status" value="1"/>
</dbReference>
<keyword evidence="5 8" id="KW-0175">Coiled coil</keyword>
<evidence type="ECO:0000313" key="12">
    <source>
        <dbReference type="RefSeq" id="XP_011493783.1"/>
    </source>
</evidence>
<evidence type="ECO:0000256" key="8">
    <source>
        <dbReference type="SAM" id="Coils"/>
    </source>
</evidence>
<feature type="coiled-coil region" evidence="8">
    <location>
        <begin position="23"/>
        <end position="50"/>
    </location>
</feature>
<organism evidence="11 12">
    <name type="scientific">Ceratosolen solmsi marchali</name>
    <dbReference type="NCBI Taxonomy" id="326594"/>
    <lineage>
        <taxon>Eukaryota</taxon>
        <taxon>Metazoa</taxon>
        <taxon>Ecdysozoa</taxon>
        <taxon>Arthropoda</taxon>
        <taxon>Hexapoda</taxon>
        <taxon>Insecta</taxon>
        <taxon>Pterygota</taxon>
        <taxon>Neoptera</taxon>
        <taxon>Endopterygota</taxon>
        <taxon>Hymenoptera</taxon>
        <taxon>Apocrita</taxon>
        <taxon>Proctotrupomorpha</taxon>
        <taxon>Chalcidoidea</taxon>
        <taxon>Agaonidae</taxon>
        <taxon>Agaoninae</taxon>
        <taxon>Ceratosolen</taxon>
    </lineage>
</organism>
<evidence type="ECO:0000256" key="3">
    <source>
        <dbReference type="ARBA" id="ARBA00022664"/>
    </source>
</evidence>
<accession>A0AAJ6YB60</accession>
<dbReference type="GO" id="GO:0000398">
    <property type="term" value="P:mRNA splicing, via spliceosome"/>
    <property type="evidence" value="ECO:0007669"/>
    <property type="project" value="TreeGrafter"/>
</dbReference>
<dbReference type="GeneID" id="105359005"/>
<feature type="compositionally biased region" description="Basic and acidic residues" evidence="9">
    <location>
        <begin position="345"/>
        <end position="390"/>
    </location>
</feature>
<evidence type="ECO:0000259" key="10">
    <source>
        <dbReference type="SMART" id="SM01083"/>
    </source>
</evidence>
<evidence type="ECO:0000256" key="4">
    <source>
        <dbReference type="ARBA" id="ARBA00022728"/>
    </source>
</evidence>
<evidence type="ECO:0000256" key="9">
    <source>
        <dbReference type="SAM" id="MobiDB-lite"/>
    </source>
</evidence>
<dbReference type="GO" id="GO:0005684">
    <property type="term" value="C:U2-type spliceosomal complex"/>
    <property type="evidence" value="ECO:0007669"/>
    <property type="project" value="TreeGrafter"/>
</dbReference>
<evidence type="ECO:0000256" key="7">
    <source>
        <dbReference type="ARBA" id="ARBA00023242"/>
    </source>
</evidence>
<keyword evidence="4" id="KW-0747">Spliceosome</keyword>
<dbReference type="KEGG" id="csol:105359005"/>
<dbReference type="InterPro" id="IPR019339">
    <property type="entry name" value="CIR_N_dom"/>
</dbReference>
<evidence type="ECO:0000256" key="6">
    <source>
        <dbReference type="ARBA" id="ARBA00023187"/>
    </source>
</evidence>
<dbReference type="RefSeq" id="XP_011493783.1">
    <property type="nucleotide sequence ID" value="XM_011495481.1"/>
</dbReference>
<dbReference type="InterPro" id="IPR022209">
    <property type="entry name" value="CWC25"/>
</dbReference>
<dbReference type="PANTHER" id="PTHR16196">
    <property type="entry name" value="CELL CYCLE CONTROL PROTEIN CWF25"/>
    <property type="match status" value="1"/>
</dbReference>
<feature type="compositionally biased region" description="Basic and acidic residues" evidence="9">
    <location>
        <begin position="194"/>
        <end position="203"/>
    </location>
</feature>
<evidence type="ECO:0000256" key="5">
    <source>
        <dbReference type="ARBA" id="ARBA00023054"/>
    </source>
</evidence>
<keyword evidence="7" id="KW-0539">Nucleus</keyword>
<evidence type="ECO:0000256" key="1">
    <source>
        <dbReference type="ARBA" id="ARBA00004123"/>
    </source>
</evidence>
<feature type="domain" description="CBF1-interacting co-repressor CIR N-terminal" evidence="10">
    <location>
        <begin position="11"/>
        <end position="47"/>
    </location>
</feature>
<comment type="subcellular location">
    <subcellularLocation>
        <location evidence="1">Nucleus</location>
    </subcellularLocation>
</comment>
<keyword evidence="11" id="KW-1185">Reference proteome</keyword>
<dbReference type="SMART" id="SM01083">
    <property type="entry name" value="Cir_N"/>
    <property type="match status" value="1"/>
</dbReference>
<protein>
    <submittedName>
        <fullName evidence="12">Pre-mRNA-splicing factor CWC25 homolog</fullName>
    </submittedName>
</protein>
<name>A0AAJ6YB60_9HYME</name>
<reference evidence="12" key="1">
    <citation type="submission" date="2025-08" db="UniProtKB">
        <authorList>
            <consortium name="RefSeq"/>
        </authorList>
    </citation>
    <scope>IDENTIFICATION</scope>
</reference>
<dbReference type="Proteomes" id="UP000695007">
    <property type="component" value="Unplaced"/>
</dbReference>
<dbReference type="Pfam" id="PF12542">
    <property type="entry name" value="CWC25"/>
    <property type="match status" value="1"/>
</dbReference>
<dbReference type="Pfam" id="PF10197">
    <property type="entry name" value="Cir_N"/>
    <property type="match status" value="1"/>
</dbReference>
<proteinExistence type="inferred from homology"/>
<sequence>MGGGDLNLKKSWHPSTMKNIEKVWKAKQQDNQEKKRIAELKREIAIERDKEEMKAFAMDQGVIEKKDDKKLDWMYKGPNESVNREEYLLGRPIDKQFEQMAQTEKDIELNKPVKNHVEHECIPPSLRFFSGNDQVDLARKLQEDPLYTIKKKELETRSQLLKNPVKLKQLQQLVAQQKLKSKDNKMKRKKKKKSLNDSDERDDNKRLDDLLAAKYKKLKGKINEAALIRSVKRHKKNNVNNLRKSKKHKLKKYKIKDIDTKKYRHKNHTERESKDLNNTYHDTRHKKRKEMSHGASSKNYRNYDEEDVSSRHKSKNYGLMKADGTRISPHRKQLSAGENSNTETKSVKKEERWIPSKKQKLSEEEKERKRQEMMDNASWRDKERKQNVKKYEEQERKELIKSTSFDKNFLQKHLAIAANKETVASRIKSNMNNIQRYKHSMDKNFAKR</sequence>
<evidence type="ECO:0000256" key="2">
    <source>
        <dbReference type="ARBA" id="ARBA00006695"/>
    </source>
</evidence>
<comment type="similarity">
    <text evidence="2">Belongs to the CWC25 family.</text>
</comment>
<keyword evidence="6" id="KW-0508">mRNA splicing</keyword>
<feature type="region of interest" description="Disordered" evidence="9">
    <location>
        <begin position="177"/>
        <end position="203"/>
    </location>
</feature>
<gene>
    <name evidence="12" type="primary">LOC105359005</name>
</gene>
<dbReference type="InterPro" id="IPR051376">
    <property type="entry name" value="CWC25_splicing_factor"/>
</dbReference>
<keyword evidence="3" id="KW-0507">mRNA processing</keyword>
<evidence type="ECO:0000313" key="11">
    <source>
        <dbReference type="Proteomes" id="UP000695007"/>
    </source>
</evidence>
<feature type="region of interest" description="Disordered" evidence="9">
    <location>
        <begin position="259"/>
        <end position="390"/>
    </location>
</feature>
<dbReference type="AlphaFoldDB" id="A0AAJ6YB60"/>